<dbReference type="AlphaFoldDB" id="A0A852CPU0"/>
<dbReference type="PROSITE" id="PS00028">
    <property type="entry name" value="ZINC_FINGER_C2H2_1"/>
    <property type="match status" value="1"/>
</dbReference>
<sequence length="66" mass="7362">SFKNSSTLLTHCRIHTGELLPCTRCGKSFTTSSCFLQHQFIHSGAKPYTCPNCGKNVRYSSNLSQH</sequence>
<dbReference type="InterPro" id="IPR036236">
    <property type="entry name" value="Znf_C2H2_sf"/>
</dbReference>
<dbReference type="Proteomes" id="UP000611227">
    <property type="component" value="Unassembled WGS sequence"/>
</dbReference>
<dbReference type="GO" id="GO:0000978">
    <property type="term" value="F:RNA polymerase II cis-regulatory region sequence-specific DNA binding"/>
    <property type="evidence" value="ECO:0007669"/>
    <property type="project" value="TreeGrafter"/>
</dbReference>
<dbReference type="FunFam" id="3.30.160.60:FF:001732">
    <property type="entry name" value="Zgc:162936"/>
    <property type="match status" value="1"/>
</dbReference>
<keyword evidence="10" id="KW-1185">Reference proteome</keyword>
<accession>A0A852CPU0</accession>
<dbReference type="GO" id="GO:0000981">
    <property type="term" value="F:DNA-binding transcription factor activity, RNA polymerase II-specific"/>
    <property type="evidence" value="ECO:0007669"/>
    <property type="project" value="TreeGrafter"/>
</dbReference>
<keyword evidence="3" id="KW-0677">Repeat</keyword>
<name>A0A852CPU0_9PICI</name>
<evidence type="ECO:0000256" key="4">
    <source>
        <dbReference type="ARBA" id="ARBA00022771"/>
    </source>
</evidence>
<dbReference type="GO" id="GO:0005634">
    <property type="term" value="C:nucleus"/>
    <property type="evidence" value="ECO:0007669"/>
    <property type="project" value="UniProtKB-SubCell"/>
</dbReference>
<evidence type="ECO:0000259" key="8">
    <source>
        <dbReference type="PROSITE" id="PS50157"/>
    </source>
</evidence>
<evidence type="ECO:0000256" key="7">
    <source>
        <dbReference type="PROSITE-ProRule" id="PRU00042"/>
    </source>
</evidence>
<dbReference type="EMBL" id="WBNM01046012">
    <property type="protein sequence ID" value="NXP83235.1"/>
    <property type="molecule type" value="Genomic_DNA"/>
</dbReference>
<dbReference type="Pfam" id="PF00096">
    <property type="entry name" value="zf-C2H2"/>
    <property type="match status" value="2"/>
</dbReference>
<feature type="non-terminal residue" evidence="9">
    <location>
        <position position="1"/>
    </location>
</feature>
<comment type="caution">
    <text evidence="9">The sequence shown here is derived from an EMBL/GenBank/DDBJ whole genome shotgun (WGS) entry which is preliminary data.</text>
</comment>
<reference evidence="9" key="1">
    <citation type="submission" date="2019-09" db="EMBL/GenBank/DDBJ databases">
        <title>Bird 10,000 Genomes (B10K) Project - Family phase.</title>
        <authorList>
            <person name="Zhang G."/>
        </authorList>
    </citation>
    <scope>NUCLEOTIDE SEQUENCE</scope>
    <source>
        <strain evidence="9">B10K-DU-001-30</strain>
        <tissue evidence="9">Muscle</tissue>
    </source>
</reference>
<comment type="subcellular location">
    <subcellularLocation>
        <location evidence="1">Nucleus</location>
    </subcellularLocation>
</comment>
<dbReference type="GO" id="GO:0008270">
    <property type="term" value="F:zinc ion binding"/>
    <property type="evidence" value="ECO:0007669"/>
    <property type="project" value="UniProtKB-KW"/>
</dbReference>
<dbReference type="GO" id="GO:0005694">
    <property type="term" value="C:chromosome"/>
    <property type="evidence" value="ECO:0007669"/>
    <property type="project" value="UniProtKB-ARBA"/>
</dbReference>
<proteinExistence type="predicted"/>
<keyword evidence="2" id="KW-0479">Metal-binding</keyword>
<keyword evidence="4 7" id="KW-0863">Zinc-finger</keyword>
<dbReference type="PANTHER" id="PTHR23226:SF416">
    <property type="entry name" value="FI01424P"/>
    <property type="match status" value="1"/>
</dbReference>
<evidence type="ECO:0000256" key="5">
    <source>
        <dbReference type="ARBA" id="ARBA00022833"/>
    </source>
</evidence>
<gene>
    <name evidence="9" type="primary">Znf629_1</name>
    <name evidence="9" type="ORF">RAMSUL_R14900</name>
</gene>
<feature type="non-terminal residue" evidence="9">
    <location>
        <position position="66"/>
    </location>
</feature>
<organism evidence="9 10">
    <name type="scientific">Ramphastos sulfuratus</name>
    <dbReference type="NCBI Taxonomy" id="322582"/>
    <lineage>
        <taxon>Eukaryota</taxon>
        <taxon>Metazoa</taxon>
        <taxon>Chordata</taxon>
        <taxon>Craniata</taxon>
        <taxon>Vertebrata</taxon>
        <taxon>Euteleostomi</taxon>
        <taxon>Archelosauria</taxon>
        <taxon>Archosauria</taxon>
        <taxon>Dinosauria</taxon>
        <taxon>Saurischia</taxon>
        <taxon>Theropoda</taxon>
        <taxon>Coelurosauria</taxon>
        <taxon>Aves</taxon>
        <taxon>Neognathae</taxon>
        <taxon>Neoaves</taxon>
        <taxon>Telluraves</taxon>
        <taxon>Coraciimorphae</taxon>
        <taxon>Piciformes</taxon>
        <taxon>Ramphastidae</taxon>
        <taxon>Ramphastos</taxon>
    </lineage>
</organism>
<feature type="domain" description="C2H2-type" evidence="8">
    <location>
        <begin position="20"/>
        <end position="47"/>
    </location>
</feature>
<keyword evidence="5" id="KW-0862">Zinc</keyword>
<evidence type="ECO:0000256" key="2">
    <source>
        <dbReference type="ARBA" id="ARBA00022723"/>
    </source>
</evidence>
<dbReference type="SUPFAM" id="SSF57667">
    <property type="entry name" value="beta-beta-alpha zinc fingers"/>
    <property type="match status" value="1"/>
</dbReference>
<keyword evidence="6" id="KW-0539">Nucleus</keyword>
<evidence type="ECO:0000256" key="3">
    <source>
        <dbReference type="ARBA" id="ARBA00022737"/>
    </source>
</evidence>
<dbReference type="PROSITE" id="PS50157">
    <property type="entry name" value="ZINC_FINGER_C2H2_2"/>
    <property type="match status" value="2"/>
</dbReference>
<dbReference type="Gene3D" id="3.30.160.60">
    <property type="entry name" value="Classic Zinc Finger"/>
    <property type="match status" value="3"/>
</dbReference>
<evidence type="ECO:0000256" key="6">
    <source>
        <dbReference type="ARBA" id="ARBA00023242"/>
    </source>
</evidence>
<evidence type="ECO:0000256" key="1">
    <source>
        <dbReference type="ARBA" id="ARBA00004123"/>
    </source>
</evidence>
<protein>
    <submittedName>
        <fullName evidence="9">ZN629 protein</fullName>
    </submittedName>
</protein>
<dbReference type="PANTHER" id="PTHR23226">
    <property type="entry name" value="ZINC FINGER AND SCAN DOMAIN-CONTAINING"/>
    <property type="match status" value="1"/>
</dbReference>
<feature type="domain" description="C2H2-type" evidence="8">
    <location>
        <begin position="48"/>
        <end position="66"/>
    </location>
</feature>
<dbReference type="GO" id="GO:0045893">
    <property type="term" value="P:positive regulation of DNA-templated transcription"/>
    <property type="evidence" value="ECO:0007669"/>
    <property type="project" value="UniProtKB-ARBA"/>
</dbReference>
<evidence type="ECO:0000313" key="10">
    <source>
        <dbReference type="Proteomes" id="UP000611227"/>
    </source>
</evidence>
<dbReference type="InterPro" id="IPR013087">
    <property type="entry name" value="Znf_C2H2_type"/>
</dbReference>
<evidence type="ECO:0000313" key="9">
    <source>
        <dbReference type="EMBL" id="NXP83235.1"/>
    </source>
</evidence>